<accession>A0ABW5J422</accession>
<proteinExistence type="predicted"/>
<dbReference type="SUPFAM" id="SSF52540">
    <property type="entry name" value="P-loop containing nucleoside triphosphate hydrolases"/>
    <property type="match status" value="1"/>
</dbReference>
<dbReference type="RefSeq" id="WP_340239749.1">
    <property type="nucleotide sequence ID" value="NZ_JBBEWC010000014.1"/>
</dbReference>
<evidence type="ECO:0000313" key="3">
    <source>
        <dbReference type="Proteomes" id="UP001597510"/>
    </source>
</evidence>
<gene>
    <name evidence="2" type="ORF">ACFSR2_06490</name>
</gene>
<organism evidence="2 3">
    <name type="scientific">Emticicia soli</name>
    <dbReference type="NCBI Taxonomy" id="2027878"/>
    <lineage>
        <taxon>Bacteria</taxon>
        <taxon>Pseudomonadati</taxon>
        <taxon>Bacteroidota</taxon>
        <taxon>Cytophagia</taxon>
        <taxon>Cytophagales</taxon>
        <taxon>Leadbetterellaceae</taxon>
        <taxon>Emticicia</taxon>
    </lineage>
</organism>
<keyword evidence="3" id="KW-1185">Reference proteome</keyword>
<feature type="compositionally biased region" description="Basic residues" evidence="1">
    <location>
        <begin position="1"/>
        <end position="12"/>
    </location>
</feature>
<dbReference type="InterPro" id="IPR027417">
    <property type="entry name" value="P-loop_NTPase"/>
</dbReference>
<dbReference type="Pfam" id="PF13481">
    <property type="entry name" value="AAA_25"/>
    <property type="match status" value="1"/>
</dbReference>
<feature type="compositionally biased region" description="Basic and acidic residues" evidence="1">
    <location>
        <begin position="13"/>
        <end position="25"/>
    </location>
</feature>
<dbReference type="Gene3D" id="3.40.50.300">
    <property type="entry name" value="P-loop containing nucleotide triphosphate hydrolases"/>
    <property type="match status" value="1"/>
</dbReference>
<name>A0ABW5J422_9BACT</name>
<comment type="caution">
    <text evidence="2">The sequence shown here is derived from an EMBL/GenBank/DDBJ whole genome shotgun (WGS) entry which is preliminary data.</text>
</comment>
<reference evidence="3" key="1">
    <citation type="journal article" date="2019" name="Int. J. Syst. Evol. Microbiol.">
        <title>The Global Catalogue of Microorganisms (GCM) 10K type strain sequencing project: providing services to taxonomists for standard genome sequencing and annotation.</title>
        <authorList>
            <consortium name="The Broad Institute Genomics Platform"/>
            <consortium name="The Broad Institute Genome Sequencing Center for Infectious Disease"/>
            <person name="Wu L."/>
            <person name="Ma J."/>
        </authorList>
    </citation>
    <scope>NUCLEOTIDE SEQUENCE [LARGE SCALE GENOMIC DNA]</scope>
    <source>
        <strain evidence="3">KCTC 52344</strain>
    </source>
</reference>
<feature type="region of interest" description="Disordered" evidence="1">
    <location>
        <begin position="1"/>
        <end position="28"/>
    </location>
</feature>
<dbReference type="EMBL" id="JBHULC010000006">
    <property type="protein sequence ID" value="MFD2520523.1"/>
    <property type="molecule type" value="Genomic_DNA"/>
</dbReference>
<evidence type="ECO:0000256" key="1">
    <source>
        <dbReference type="SAM" id="MobiDB-lite"/>
    </source>
</evidence>
<dbReference type="Proteomes" id="UP001597510">
    <property type="component" value="Unassembled WGS sequence"/>
</dbReference>
<evidence type="ECO:0000313" key="2">
    <source>
        <dbReference type="EMBL" id="MFD2520523.1"/>
    </source>
</evidence>
<protein>
    <submittedName>
        <fullName evidence="2">AAA family ATPase</fullName>
    </submittedName>
</protein>
<sequence length="381" mass="44296">MTKKSHNSHKKKTQESTQDKPRFNLEDPENVQQRIRAHFEEISQQMAFDEPEESDECEDSETSKKDLLLIKSANDWLEIARTQPNPEMLFDEFWFEGEVCVLFADTNLGKSILAVQIGNSISKGEPIPGFRLGVPKQEILYLDFELSAKQFQNRYSLNFEHPYQFDENFKRIEINRKVAIPEKQSFEEFLIAEIERSLLHTNAKILIIDNLTYLLSEGEKSQHAKPFMKGLQDLADDYHLSLLLLAHTPKRDLTKPVNQNNMQGSKMLVNFLDSSFTISASTRDPNTRFLKQIKTRMNEYLFNSDNVAVCQINKPGNFLQFELIGFDSERHHMKEVGEKEKEKRIADALEMKKMGLNNTEIAKRFGVAETSVRRWLKKEKN</sequence>